<proteinExistence type="predicted"/>
<name>A0A6B2JYX3_9RHOB</name>
<sequence>MDDIEYIEVGKGDLPRLLDAPADLFDNPVIPEEAEAFLADPANVIVLAMEGGRAVAFASGTFLRHPDKPVSLFINEVGTLEGHRRRGHASAVTRRLFEIARERGAEGVWLGTEMENAPARALYRSLGGVEQISALYGWDEAFGP</sequence>
<accession>A0A6B2JYX3</accession>
<keyword evidence="5" id="KW-1185">Reference proteome</keyword>
<evidence type="ECO:0000313" key="4">
    <source>
        <dbReference type="EMBL" id="NDV01809.1"/>
    </source>
</evidence>
<protein>
    <submittedName>
        <fullName evidence="4">GNAT family N-acetyltransferase</fullName>
    </submittedName>
</protein>
<keyword evidence="2" id="KW-0012">Acyltransferase</keyword>
<dbReference type="AlphaFoldDB" id="A0A6B2JYX3"/>
<dbReference type="Pfam" id="PF00583">
    <property type="entry name" value="Acetyltransf_1"/>
    <property type="match status" value="1"/>
</dbReference>
<feature type="domain" description="N-acetyltransferase" evidence="3">
    <location>
        <begin position="4"/>
        <end position="144"/>
    </location>
</feature>
<dbReference type="Proteomes" id="UP000474757">
    <property type="component" value="Unassembled WGS sequence"/>
</dbReference>
<dbReference type="PANTHER" id="PTHR43877">
    <property type="entry name" value="AMINOALKYLPHOSPHONATE N-ACETYLTRANSFERASE-RELATED-RELATED"/>
    <property type="match status" value="1"/>
</dbReference>
<organism evidence="4 5">
    <name type="scientific">Pseudoroseicyclus tamaricis</name>
    <dbReference type="NCBI Taxonomy" id="2705421"/>
    <lineage>
        <taxon>Bacteria</taxon>
        <taxon>Pseudomonadati</taxon>
        <taxon>Pseudomonadota</taxon>
        <taxon>Alphaproteobacteria</taxon>
        <taxon>Rhodobacterales</taxon>
        <taxon>Paracoccaceae</taxon>
        <taxon>Pseudoroseicyclus</taxon>
    </lineage>
</organism>
<dbReference type="InterPro" id="IPR050832">
    <property type="entry name" value="Bact_Acetyltransf"/>
</dbReference>
<dbReference type="GO" id="GO:0016747">
    <property type="term" value="F:acyltransferase activity, transferring groups other than amino-acyl groups"/>
    <property type="evidence" value="ECO:0007669"/>
    <property type="project" value="InterPro"/>
</dbReference>
<dbReference type="InterPro" id="IPR000182">
    <property type="entry name" value="GNAT_dom"/>
</dbReference>
<dbReference type="CDD" id="cd04301">
    <property type="entry name" value="NAT_SF"/>
    <property type="match status" value="1"/>
</dbReference>
<evidence type="ECO:0000313" key="5">
    <source>
        <dbReference type="Proteomes" id="UP000474757"/>
    </source>
</evidence>
<evidence type="ECO:0000256" key="1">
    <source>
        <dbReference type="ARBA" id="ARBA00022679"/>
    </source>
</evidence>
<evidence type="ECO:0000259" key="3">
    <source>
        <dbReference type="PROSITE" id="PS51186"/>
    </source>
</evidence>
<dbReference type="InterPro" id="IPR016181">
    <property type="entry name" value="Acyl_CoA_acyltransferase"/>
</dbReference>
<gene>
    <name evidence="4" type="ORF">GZA08_12615</name>
</gene>
<reference evidence="4 5" key="1">
    <citation type="submission" date="2020-02" db="EMBL/GenBank/DDBJ databases">
        <title>Pseudoroseicyclus tamarix, sp. nov., isolated from offshore sediment of a Tamarix chinensis forest.</title>
        <authorList>
            <person name="Gai Y."/>
        </authorList>
    </citation>
    <scope>NUCLEOTIDE SEQUENCE [LARGE SCALE GENOMIC DNA]</scope>
    <source>
        <strain evidence="4 5">CLL3-39</strain>
    </source>
</reference>
<comment type="caution">
    <text evidence="4">The sequence shown here is derived from an EMBL/GenBank/DDBJ whole genome shotgun (WGS) entry which is preliminary data.</text>
</comment>
<dbReference type="Gene3D" id="3.40.630.30">
    <property type="match status" value="1"/>
</dbReference>
<dbReference type="PROSITE" id="PS51186">
    <property type="entry name" value="GNAT"/>
    <property type="match status" value="1"/>
</dbReference>
<dbReference type="RefSeq" id="WP_163894197.1">
    <property type="nucleotide sequence ID" value="NZ_JAAFYS010000003.1"/>
</dbReference>
<dbReference type="SUPFAM" id="SSF55729">
    <property type="entry name" value="Acyl-CoA N-acyltransferases (Nat)"/>
    <property type="match status" value="1"/>
</dbReference>
<keyword evidence="1 4" id="KW-0808">Transferase</keyword>
<evidence type="ECO:0000256" key="2">
    <source>
        <dbReference type="ARBA" id="ARBA00023315"/>
    </source>
</evidence>
<dbReference type="EMBL" id="JAAGAB010000003">
    <property type="protein sequence ID" value="NDV01809.1"/>
    <property type="molecule type" value="Genomic_DNA"/>
</dbReference>